<evidence type="ECO:0000313" key="5">
    <source>
        <dbReference type="EMBL" id="OMJ12291.1"/>
    </source>
</evidence>
<dbReference type="InterPro" id="IPR050369">
    <property type="entry name" value="RBOH/FRE"/>
</dbReference>
<evidence type="ECO:0000256" key="2">
    <source>
        <dbReference type="ARBA" id="ARBA00023002"/>
    </source>
</evidence>
<comment type="caution">
    <text evidence="5">The sequence shown here is derived from an EMBL/GenBank/DDBJ whole genome shotgun (WGS) entry which is preliminary data.</text>
</comment>
<evidence type="ECO:0000256" key="1">
    <source>
        <dbReference type="ARBA" id="ARBA00022982"/>
    </source>
</evidence>
<feature type="domain" description="FAD-binding 8" evidence="3">
    <location>
        <begin position="23"/>
        <end position="71"/>
    </location>
</feature>
<reference evidence="6" key="1">
    <citation type="submission" date="2017-01" db="EMBL/GenBank/DDBJ databases">
        <authorList>
            <person name="Wang Y."/>
            <person name="White M."/>
            <person name="Kvist S."/>
            <person name="Moncalvo J.-M."/>
        </authorList>
    </citation>
    <scope>NUCLEOTIDE SEQUENCE [LARGE SCALE GENOMIC DNA]</scope>
    <source>
        <strain evidence="6">ID-206-W2</strain>
    </source>
</reference>
<dbReference type="GO" id="GO:0016175">
    <property type="term" value="F:superoxide-generating NAD(P)H oxidase activity"/>
    <property type="evidence" value="ECO:0007669"/>
    <property type="project" value="TreeGrafter"/>
</dbReference>
<dbReference type="PANTHER" id="PTHR11972:SF69">
    <property type="entry name" value="FERRIC REDUCTION OXIDASE 6-RELATED"/>
    <property type="match status" value="1"/>
</dbReference>
<organism evidence="5 6">
    <name type="scientific">Smittium culicis</name>
    <dbReference type="NCBI Taxonomy" id="133412"/>
    <lineage>
        <taxon>Eukaryota</taxon>
        <taxon>Fungi</taxon>
        <taxon>Fungi incertae sedis</taxon>
        <taxon>Zoopagomycota</taxon>
        <taxon>Kickxellomycotina</taxon>
        <taxon>Harpellomycetes</taxon>
        <taxon>Harpellales</taxon>
        <taxon>Legeriomycetaceae</taxon>
        <taxon>Smittium</taxon>
    </lineage>
</organism>
<sequence length="322" mass="36405">MVELVIDLDTIKRYSPAKLDFGIVYINIPSLSLVEWHPFDVCFEEGESSVSLFIAKGGKWTGKLFDKVGEGVSRINTITTRNSLEEINVVTRDEGFLNDTHTVKMYSTREGNSTGTNTINEKGSPQSFEPLLDNPGFAKFPLTVFISNVYDSKLRYIFENDVAILIAGGSAISHMISVIKHFMKSQTNNSLNTKKIYLFWTCLEQDTLALLKDVELRVISSGLTEKIVIRKYYKTPSEFGYNDFDQIQTNHLAQEKSAISSIFPSIQERIDVISSIDQCIDEKSLRYGVLAIGNTKLVKSSRRASNFIRRKYKLGGKLQFYV</sequence>
<dbReference type="OrthoDB" id="17725at2759"/>
<keyword evidence="1" id="KW-0249">Electron transport</keyword>
<dbReference type="Gene3D" id="3.40.50.80">
    <property type="entry name" value="Nucleotide-binding domain of ferredoxin-NADP reductase (FNR) module"/>
    <property type="match status" value="1"/>
</dbReference>
<dbReference type="Proteomes" id="UP000187429">
    <property type="component" value="Unassembled WGS sequence"/>
</dbReference>
<evidence type="ECO:0000259" key="4">
    <source>
        <dbReference type="Pfam" id="PF08030"/>
    </source>
</evidence>
<keyword evidence="2" id="KW-0560">Oxidoreductase</keyword>
<gene>
    <name evidence="5" type="ORF">AYI69_g9466</name>
</gene>
<dbReference type="GO" id="GO:0000293">
    <property type="term" value="F:ferric-chelate reductase activity"/>
    <property type="evidence" value="ECO:0007669"/>
    <property type="project" value="TreeGrafter"/>
</dbReference>
<feature type="domain" description="Ferric reductase NAD binding" evidence="4">
    <location>
        <begin position="162"/>
        <end position="277"/>
    </location>
</feature>
<accession>A0A1R1XCD0</accession>
<dbReference type="InterPro" id="IPR013112">
    <property type="entry name" value="FAD-bd_8"/>
</dbReference>
<dbReference type="EMBL" id="LSSM01005630">
    <property type="protein sequence ID" value="OMJ12291.1"/>
    <property type="molecule type" value="Genomic_DNA"/>
</dbReference>
<protein>
    <recommendedName>
        <fullName evidence="7">Ferric reductase NAD binding domain-containing protein</fullName>
    </recommendedName>
</protein>
<evidence type="ECO:0008006" key="7">
    <source>
        <dbReference type="Google" id="ProtNLM"/>
    </source>
</evidence>
<dbReference type="SUPFAM" id="SSF52343">
    <property type="entry name" value="Ferredoxin reductase-like, C-terminal NADP-linked domain"/>
    <property type="match status" value="1"/>
</dbReference>
<keyword evidence="6" id="KW-1185">Reference proteome</keyword>
<dbReference type="GO" id="GO:0033215">
    <property type="term" value="P:reductive iron assimilation"/>
    <property type="evidence" value="ECO:0007669"/>
    <property type="project" value="TreeGrafter"/>
</dbReference>
<dbReference type="InterPro" id="IPR013121">
    <property type="entry name" value="Fe_red_NAD-bd_6"/>
</dbReference>
<dbReference type="Pfam" id="PF08030">
    <property type="entry name" value="NAD_binding_6"/>
    <property type="match status" value="1"/>
</dbReference>
<dbReference type="GO" id="GO:0005886">
    <property type="term" value="C:plasma membrane"/>
    <property type="evidence" value="ECO:0007669"/>
    <property type="project" value="TreeGrafter"/>
</dbReference>
<evidence type="ECO:0000313" key="6">
    <source>
        <dbReference type="Proteomes" id="UP000187429"/>
    </source>
</evidence>
<dbReference type="AlphaFoldDB" id="A0A1R1XCD0"/>
<name>A0A1R1XCD0_9FUNG</name>
<dbReference type="PANTHER" id="PTHR11972">
    <property type="entry name" value="NADPH OXIDASE"/>
    <property type="match status" value="1"/>
</dbReference>
<dbReference type="Pfam" id="PF08022">
    <property type="entry name" value="FAD_binding_8"/>
    <property type="match status" value="1"/>
</dbReference>
<evidence type="ECO:0000259" key="3">
    <source>
        <dbReference type="Pfam" id="PF08022"/>
    </source>
</evidence>
<keyword evidence="1" id="KW-0813">Transport</keyword>
<dbReference type="InterPro" id="IPR039261">
    <property type="entry name" value="FNR_nucleotide-bd"/>
</dbReference>
<proteinExistence type="predicted"/>